<gene>
    <name evidence="2" type="ORF">Cco03nite_62300</name>
</gene>
<accession>A0A8J3KZ58</accession>
<dbReference type="InterPro" id="IPR045155">
    <property type="entry name" value="Beta-lactam_cat"/>
</dbReference>
<dbReference type="Gene3D" id="3.40.710.10">
    <property type="entry name" value="DD-peptidase/beta-lactamase superfamily"/>
    <property type="match status" value="1"/>
</dbReference>
<dbReference type="GO" id="GO:0008800">
    <property type="term" value="F:beta-lactamase activity"/>
    <property type="evidence" value="ECO:0007669"/>
    <property type="project" value="InterPro"/>
</dbReference>
<dbReference type="PANTHER" id="PTHR35333">
    <property type="entry name" value="BETA-LACTAMASE"/>
    <property type="match status" value="1"/>
</dbReference>
<sequence>MPPPRKSVRCQTVITLQSLTPELDAFPGTASVWCGPLDGSAVFARAEHHLHYAASTMKVGVMAAAFRAAEAGRLDLDAEIPVHNEHVSAAPGAPVYTNDPAYDSDQQVWDRVGGSAPLRWLIERMIVRSSNLATNLVLGALGPNEQAFAQVNEVWKLAGATRAHTDRGIEDYPARESGISNEVTAADLAALFGALAADRLTPAAGSAAMIDVLTAQECKDDLHLGLPEGTRVALKNGWVTGERHSSALIFPPDAAPYLLAACTTGDVSDADACRLLGRIAAASWAELAAR</sequence>
<evidence type="ECO:0000313" key="3">
    <source>
        <dbReference type="Proteomes" id="UP000630887"/>
    </source>
</evidence>
<dbReference type="SUPFAM" id="SSF56601">
    <property type="entry name" value="beta-lactamase/transpeptidase-like"/>
    <property type="match status" value="1"/>
</dbReference>
<comment type="caution">
    <text evidence="2">The sequence shown here is derived from an EMBL/GenBank/DDBJ whole genome shotgun (WGS) entry which is preliminary data.</text>
</comment>
<dbReference type="Proteomes" id="UP000630887">
    <property type="component" value="Unassembled WGS sequence"/>
</dbReference>
<feature type="domain" description="Beta-lactamase class A catalytic" evidence="1">
    <location>
        <begin position="37"/>
        <end position="263"/>
    </location>
</feature>
<dbReference type="PANTHER" id="PTHR35333:SF3">
    <property type="entry name" value="BETA-LACTAMASE-TYPE TRANSPEPTIDASE FOLD CONTAINING PROTEIN"/>
    <property type="match status" value="1"/>
</dbReference>
<dbReference type="EMBL" id="BONI01000067">
    <property type="protein sequence ID" value="GIG09530.1"/>
    <property type="molecule type" value="Genomic_DNA"/>
</dbReference>
<organism evidence="2 3">
    <name type="scientific">Catellatospora coxensis</name>
    <dbReference type="NCBI Taxonomy" id="310354"/>
    <lineage>
        <taxon>Bacteria</taxon>
        <taxon>Bacillati</taxon>
        <taxon>Actinomycetota</taxon>
        <taxon>Actinomycetes</taxon>
        <taxon>Micromonosporales</taxon>
        <taxon>Micromonosporaceae</taxon>
        <taxon>Catellatospora</taxon>
    </lineage>
</organism>
<dbReference type="Pfam" id="PF13354">
    <property type="entry name" value="Beta-lactamase2"/>
    <property type="match status" value="1"/>
</dbReference>
<proteinExistence type="predicted"/>
<name>A0A8J3KZ58_9ACTN</name>
<dbReference type="InterPro" id="IPR012338">
    <property type="entry name" value="Beta-lactam/transpept-like"/>
</dbReference>
<dbReference type="InterPro" id="IPR000871">
    <property type="entry name" value="Beta-lactam_class-A"/>
</dbReference>
<dbReference type="AlphaFoldDB" id="A0A8J3KZ58"/>
<dbReference type="GO" id="GO:0030655">
    <property type="term" value="P:beta-lactam antibiotic catabolic process"/>
    <property type="evidence" value="ECO:0007669"/>
    <property type="project" value="InterPro"/>
</dbReference>
<keyword evidence="3" id="KW-1185">Reference proteome</keyword>
<evidence type="ECO:0000313" key="2">
    <source>
        <dbReference type="EMBL" id="GIG09530.1"/>
    </source>
</evidence>
<reference evidence="2 3" key="1">
    <citation type="submission" date="2021-01" db="EMBL/GenBank/DDBJ databases">
        <title>Whole genome shotgun sequence of Catellatospora coxensis NBRC 107359.</title>
        <authorList>
            <person name="Komaki H."/>
            <person name="Tamura T."/>
        </authorList>
    </citation>
    <scope>NUCLEOTIDE SEQUENCE [LARGE SCALE GENOMIC DNA]</scope>
    <source>
        <strain evidence="2 3">NBRC 107359</strain>
    </source>
</reference>
<dbReference type="GO" id="GO:0046677">
    <property type="term" value="P:response to antibiotic"/>
    <property type="evidence" value="ECO:0007669"/>
    <property type="project" value="InterPro"/>
</dbReference>
<evidence type="ECO:0000259" key="1">
    <source>
        <dbReference type="Pfam" id="PF13354"/>
    </source>
</evidence>
<protein>
    <recommendedName>
        <fullName evidence="1">Beta-lactamase class A catalytic domain-containing protein</fullName>
    </recommendedName>
</protein>